<keyword evidence="17" id="KW-1185">Reference proteome</keyword>
<evidence type="ECO:0000256" key="8">
    <source>
        <dbReference type="ARBA" id="ARBA00023284"/>
    </source>
</evidence>
<dbReference type="Pfam" id="PF07992">
    <property type="entry name" value="Pyr_redox_2"/>
    <property type="match status" value="1"/>
</dbReference>
<evidence type="ECO:0000313" key="16">
    <source>
        <dbReference type="EMBL" id="CAI8029458.1"/>
    </source>
</evidence>
<evidence type="ECO:0000256" key="10">
    <source>
        <dbReference type="PIRSR" id="PIRSR000350-2"/>
    </source>
</evidence>
<dbReference type="Gene3D" id="3.50.50.60">
    <property type="entry name" value="FAD/NAD(P)-binding domain"/>
    <property type="match status" value="2"/>
</dbReference>
<dbReference type="EC" id="1.8.1.4" evidence="2 13"/>
<dbReference type="InterPro" id="IPR004099">
    <property type="entry name" value="Pyr_nucl-diS_OxRdtase_dimer"/>
</dbReference>
<feature type="binding site" evidence="11">
    <location>
        <begin position="182"/>
        <end position="189"/>
    </location>
    <ligand>
        <name>NAD(+)</name>
        <dbReference type="ChEBI" id="CHEBI:57540"/>
    </ligand>
</feature>
<feature type="disulfide bond" description="Redox-active" evidence="12">
    <location>
        <begin position="44"/>
        <end position="49"/>
    </location>
</feature>
<accession>A0AA35SGB4</accession>
<protein>
    <recommendedName>
        <fullName evidence="2 13">Dihydrolipoyl dehydrogenase</fullName>
        <ecNumber evidence="2 13">1.8.1.4</ecNumber>
    </recommendedName>
</protein>
<dbReference type="GO" id="GO:0004148">
    <property type="term" value="F:dihydrolipoyl dehydrogenase (NADH) activity"/>
    <property type="evidence" value="ECO:0007669"/>
    <property type="project" value="UniProtKB-EC"/>
</dbReference>
<evidence type="ECO:0000256" key="1">
    <source>
        <dbReference type="ARBA" id="ARBA00007532"/>
    </source>
</evidence>
<gene>
    <name evidence="16" type="ORF">GBAR_LOCUS16739</name>
</gene>
<evidence type="ECO:0000256" key="9">
    <source>
        <dbReference type="ARBA" id="ARBA00049187"/>
    </source>
</evidence>
<keyword evidence="7" id="KW-1015">Disulfide bond</keyword>
<evidence type="ECO:0000256" key="5">
    <source>
        <dbReference type="ARBA" id="ARBA00023002"/>
    </source>
</evidence>
<dbReference type="Proteomes" id="UP001174909">
    <property type="component" value="Unassembled WGS sequence"/>
</dbReference>
<feature type="binding site" evidence="11">
    <location>
        <position position="53"/>
    </location>
    <ligand>
        <name>FAD</name>
        <dbReference type="ChEBI" id="CHEBI:57692"/>
    </ligand>
</feature>
<dbReference type="InterPro" id="IPR023753">
    <property type="entry name" value="FAD/NAD-binding_dom"/>
</dbReference>
<feature type="domain" description="Pyridine nucleotide-disulphide oxidoreductase dimerisation" evidence="14">
    <location>
        <begin position="348"/>
        <end position="457"/>
    </location>
</feature>
<reference evidence="16" key="1">
    <citation type="submission" date="2023-03" db="EMBL/GenBank/DDBJ databases">
        <authorList>
            <person name="Steffen K."/>
            <person name="Cardenas P."/>
        </authorList>
    </citation>
    <scope>NUCLEOTIDE SEQUENCE</scope>
</reference>
<keyword evidence="8 13" id="KW-0676">Redox-active center</keyword>
<feature type="binding site" evidence="11">
    <location>
        <position position="273"/>
    </location>
    <ligand>
        <name>NAD(+)</name>
        <dbReference type="ChEBI" id="CHEBI:57540"/>
    </ligand>
</feature>
<dbReference type="PANTHER" id="PTHR22912:SF160">
    <property type="entry name" value="DIHYDROLIPOYL DEHYDROGENASE"/>
    <property type="match status" value="1"/>
</dbReference>
<keyword evidence="4 11" id="KW-0274">FAD</keyword>
<feature type="binding site" evidence="11">
    <location>
        <begin position="320"/>
        <end position="323"/>
    </location>
    <ligand>
        <name>FAD</name>
        <dbReference type="ChEBI" id="CHEBI:57692"/>
    </ligand>
</feature>
<feature type="active site" description="Proton acceptor" evidence="10">
    <location>
        <position position="446"/>
    </location>
</feature>
<dbReference type="InterPro" id="IPR012999">
    <property type="entry name" value="Pyr_OxRdtase_I_AS"/>
</dbReference>
<evidence type="ECO:0000313" key="17">
    <source>
        <dbReference type="Proteomes" id="UP001174909"/>
    </source>
</evidence>
<dbReference type="PRINTS" id="PR00368">
    <property type="entry name" value="FADPNR"/>
</dbReference>
<feature type="domain" description="FAD/NAD(P)-binding" evidence="15">
    <location>
        <begin position="7"/>
        <end position="329"/>
    </location>
</feature>
<evidence type="ECO:0000256" key="4">
    <source>
        <dbReference type="ARBA" id="ARBA00022827"/>
    </source>
</evidence>
<evidence type="ECO:0000256" key="6">
    <source>
        <dbReference type="ARBA" id="ARBA00023027"/>
    </source>
</evidence>
<evidence type="ECO:0000259" key="15">
    <source>
        <dbReference type="Pfam" id="PF07992"/>
    </source>
</evidence>
<dbReference type="SUPFAM" id="SSF55424">
    <property type="entry name" value="FAD/NAD-linked reductases, dimerisation (C-terminal) domain"/>
    <property type="match status" value="1"/>
</dbReference>
<keyword evidence="3 13" id="KW-0285">Flavoprotein</keyword>
<evidence type="ECO:0000256" key="13">
    <source>
        <dbReference type="RuleBase" id="RU003692"/>
    </source>
</evidence>
<dbReference type="NCBIfam" id="TIGR01350">
    <property type="entry name" value="lipoamide_DH"/>
    <property type="match status" value="1"/>
</dbReference>
<organism evidence="16 17">
    <name type="scientific">Geodia barretti</name>
    <name type="common">Barrett's horny sponge</name>
    <dbReference type="NCBI Taxonomy" id="519541"/>
    <lineage>
        <taxon>Eukaryota</taxon>
        <taxon>Metazoa</taxon>
        <taxon>Porifera</taxon>
        <taxon>Demospongiae</taxon>
        <taxon>Heteroscleromorpha</taxon>
        <taxon>Tetractinellida</taxon>
        <taxon>Astrophorina</taxon>
        <taxon>Geodiidae</taxon>
        <taxon>Geodia</taxon>
    </lineage>
</organism>
<proteinExistence type="inferred from homology"/>
<evidence type="ECO:0000256" key="11">
    <source>
        <dbReference type="PIRSR" id="PIRSR000350-3"/>
    </source>
</evidence>
<comment type="similarity">
    <text evidence="1 13">Belongs to the class-I pyridine nucleotide-disulfide oxidoreductase family.</text>
</comment>
<evidence type="ECO:0000256" key="3">
    <source>
        <dbReference type="ARBA" id="ARBA00022630"/>
    </source>
</evidence>
<keyword evidence="5 13" id="KW-0560">Oxidoreductase</keyword>
<comment type="miscellaneous">
    <text evidence="13">The active site is a redox-active disulfide bond.</text>
</comment>
<keyword evidence="6 11" id="KW-0520">NAD</keyword>
<dbReference type="InterPro" id="IPR050151">
    <property type="entry name" value="Class-I_Pyr_Nuc-Dis_Oxidored"/>
</dbReference>
<dbReference type="InterPro" id="IPR036188">
    <property type="entry name" value="FAD/NAD-bd_sf"/>
</dbReference>
<dbReference type="Pfam" id="PF02852">
    <property type="entry name" value="Pyr_redox_dim"/>
    <property type="match status" value="1"/>
</dbReference>
<dbReference type="GO" id="GO:0050660">
    <property type="term" value="F:flavin adenine dinucleotide binding"/>
    <property type="evidence" value="ECO:0007669"/>
    <property type="project" value="InterPro"/>
</dbReference>
<comment type="caution">
    <text evidence="16">The sequence shown here is derived from an EMBL/GenBank/DDBJ whole genome shotgun (WGS) entry which is preliminary data.</text>
</comment>
<comment type="catalytic activity">
    <reaction evidence="9 13">
        <text>N(6)-[(R)-dihydrolipoyl]-L-lysyl-[protein] + NAD(+) = N(6)-[(R)-lipoyl]-L-lysyl-[protein] + NADH + H(+)</text>
        <dbReference type="Rhea" id="RHEA:15045"/>
        <dbReference type="Rhea" id="RHEA-COMP:10474"/>
        <dbReference type="Rhea" id="RHEA-COMP:10475"/>
        <dbReference type="ChEBI" id="CHEBI:15378"/>
        <dbReference type="ChEBI" id="CHEBI:57540"/>
        <dbReference type="ChEBI" id="CHEBI:57945"/>
        <dbReference type="ChEBI" id="CHEBI:83099"/>
        <dbReference type="ChEBI" id="CHEBI:83100"/>
        <dbReference type="EC" id="1.8.1.4"/>
    </reaction>
</comment>
<dbReference type="InterPro" id="IPR006258">
    <property type="entry name" value="Lipoamide_DH"/>
</dbReference>
<keyword evidence="11" id="KW-0547">Nucleotide-binding</keyword>
<feature type="binding site" evidence="11">
    <location>
        <begin position="145"/>
        <end position="147"/>
    </location>
    <ligand>
        <name>FAD</name>
        <dbReference type="ChEBI" id="CHEBI:57692"/>
    </ligand>
</feature>
<feature type="binding site" evidence="11">
    <location>
        <position position="314"/>
    </location>
    <ligand>
        <name>FAD</name>
        <dbReference type="ChEBI" id="CHEBI:57692"/>
    </ligand>
</feature>
<dbReference type="PANTHER" id="PTHR22912">
    <property type="entry name" value="DISULFIDE OXIDOREDUCTASE"/>
    <property type="match status" value="1"/>
</dbReference>
<dbReference type="PRINTS" id="PR00411">
    <property type="entry name" value="PNDRDTASEI"/>
</dbReference>
<dbReference type="FunFam" id="3.30.390.30:FF:000001">
    <property type="entry name" value="Dihydrolipoyl dehydrogenase"/>
    <property type="match status" value="1"/>
</dbReference>
<dbReference type="PIRSF" id="PIRSF000350">
    <property type="entry name" value="Mercury_reductase_MerA"/>
    <property type="match status" value="1"/>
</dbReference>
<evidence type="ECO:0000256" key="7">
    <source>
        <dbReference type="ARBA" id="ARBA00023157"/>
    </source>
</evidence>
<dbReference type="PROSITE" id="PS00076">
    <property type="entry name" value="PYRIDINE_REDOX_1"/>
    <property type="match status" value="1"/>
</dbReference>
<evidence type="ECO:0000259" key="14">
    <source>
        <dbReference type="Pfam" id="PF02852"/>
    </source>
</evidence>
<evidence type="ECO:0000256" key="2">
    <source>
        <dbReference type="ARBA" id="ARBA00012608"/>
    </source>
</evidence>
<feature type="binding site" evidence="11">
    <location>
        <position position="205"/>
    </location>
    <ligand>
        <name>NAD(+)</name>
        <dbReference type="ChEBI" id="CHEBI:57540"/>
    </ligand>
</feature>
<name>A0AA35SGB4_GEOBA</name>
<dbReference type="InterPro" id="IPR001100">
    <property type="entry name" value="Pyr_nuc-diS_OxRdtase"/>
</dbReference>
<evidence type="ECO:0000256" key="12">
    <source>
        <dbReference type="PIRSR" id="PIRSR000350-4"/>
    </source>
</evidence>
<comment type="cofactor">
    <cofactor evidence="11 13">
        <name>FAD</name>
        <dbReference type="ChEBI" id="CHEBI:57692"/>
    </cofactor>
    <text evidence="11 13">Binds 1 FAD per subunit.</text>
</comment>
<sequence length="474" mass="50220">MAPRSTQVAVIGGGPGGYAAAFLAADLGLQVTLVDAEPNPGGVCLYRGCIPSKALLHVAKVIGEARQAREWGVTFGDPQINVDALRTWKEGVVGKLTGGLGDLCRRRKIDFVQGRAVFRDANALIVRTESGTEEVVAFEHAILATGSFPASLPNLGADSPRILDSTAGLALPDIPESLLVIGGGYIGLELGSVYAALGSRVSVVEMTSGLLPGVDRDLVRVLSRRLKERFDAVMLETTVTALQEESQGIRARFEGHGATEPEQVYERVLVAVGRRPQTDGLGLENTRVALDARGFVQVDPQRRTHEPTIYAIGDITGEPMLAHKAAHEGRVAAEAITGKKTAFEPQAIPAVVFTDPEIAWCGLTESQAKQQQRDVTVARFPWAASGRALTLGHSDGVTKLVIDPETQRVLGVGIAGSGAGEMIAEGVLAVEMAALASDLSLSIHPHPTLSESLMEAADVFFGQSTHVYRPPRAR</sequence>
<dbReference type="InterPro" id="IPR016156">
    <property type="entry name" value="FAD/NAD-linked_Rdtase_dimer_sf"/>
</dbReference>
<dbReference type="GO" id="GO:0006103">
    <property type="term" value="P:2-oxoglutarate metabolic process"/>
    <property type="evidence" value="ECO:0007669"/>
    <property type="project" value="TreeGrafter"/>
</dbReference>
<dbReference type="SUPFAM" id="SSF51905">
    <property type="entry name" value="FAD/NAD(P)-binding domain"/>
    <property type="match status" value="1"/>
</dbReference>
<dbReference type="Gene3D" id="3.30.390.30">
    <property type="match status" value="1"/>
</dbReference>
<dbReference type="AlphaFoldDB" id="A0AA35SGB4"/>
<dbReference type="EMBL" id="CASHTH010002408">
    <property type="protein sequence ID" value="CAI8029458.1"/>
    <property type="molecule type" value="Genomic_DNA"/>
</dbReference>